<keyword evidence="2" id="KW-1185">Reference proteome</keyword>
<reference evidence="1" key="1">
    <citation type="journal article" date="2020" name="Stud. Mycol.">
        <title>101 Dothideomycetes genomes: a test case for predicting lifestyles and emergence of pathogens.</title>
        <authorList>
            <person name="Haridas S."/>
            <person name="Albert R."/>
            <person name="Binder M."/>
            <person name="Bloem J."/>
            <person name="Labutti K."/>
            <person name="Salamov A."/>
            <person name="Andreopoulos B."/>
            <person name="Baker S."/>
            <person name="Barry K."/>
            <person name="Bills G."/>
            <person name="Bluhm B."/>
            <person name="Cannon C."/>
            <person name="Castanera R."/>
            <person name="Culley D."/>
            <person name="Daum C."/>
            <person name="Ezra D."/>
            <person name="Gonzalez J."/>
            <person name="Henrissat B."/>
            <person name="Kuo A."/>
            <person name="Liang C."/>
            <person name="Lipzen A."/>
            <person name="Lutzoni F."/>
            <person name="Magnuson J."/>
            <person name="Mondo S."/>
            <person name="Nolan M."/>
            <person name="Ohm R."/>
            <person name="Pangilinan J."/>
            <person name="Park H.-J."/>
            <person name="Ramirez L."/>
            <person name="Alfaro M."/>
            <person name="Sun H."/>
            <person name="Tritt A."/>
            <person name="Yoshinaga Y."/>
            <person name="Zwiers L.-H."/>
            <person name="Turgeon B."/>
            <person name="Goodwin S."/>
            <person name="Spatafora J."/>
            <person name="Crous P."/>
            <person name="Grigoriev I."/>
        </authorList>
    </citation>
    <scope>NUCLEOTIDE SEQUENCE</scope>
    <source>
        <strain evidence="1">CBS 207.26</strain>
    </source>
</reference>
<sequence>MPGAKVESEVPTSRSQYPISGATAWTIRFAGKIVIGRTKSSLSAAPPIQINKSIAEYAVGYGFHEFDFSMGAKAPSSSLLHEWLYQKPYYKDESVIARNTSALLPDNIIRHLSCIFYPYECRWFNITTGSDSASEVDVPNSSHEMDVADTALPAATGEPPAAKVLPSVSRMRLEHTMKSLPARRRLGFGRIRVERSLIGTFGMYNSPLGALILGQTVPMKVPTAILEVLDAPAIRDHLVMSPVANASPNLIAPISLNPPIGPNMPQIRKCLPGSGMEGRIGDHMARRLDGCGSERDEDD</sequence>
<organism evidence="1 2">
    <name type="scientific">Zopfia rhizophila CBS 207.26</name>
    <dbReference type="NCBI Taxonomy" id="1314779"/>
    <lineage>
        <taxon>Eukaryota</taxon>
        <taxon>Fungi</taxon>
        <taxon>Dikarya</taxon>
        <taxon>Ascomycota</taxon>
        <taxon>Pezizomycotina</taxon>
        <taxon>Dothideomycetes</taxon>
        <taxon>Dothideomycetes incertae sedis</taxon>
        <taxon>Zopfiaceae</taxon>
        <taxon>Zopfia</taxon>
    </lineage>
</organism>
<dbReference type="AlphaFoldDB" id="A0A6A6DN68"/>
<evidence type="ECO:0000313" key="2">
    <source>
        <dbReference type="Proteomes" id="UP000800200"/>
    </source>
</evidence>
<evidence type="ECO:0000313" key="1">
    <source>
        <dbReference type="EMBL" id="KAF2179390.1"/>
    </source>
</evidence>
<accession>A0A6A6DN68</accession>
<gene>
    <name evidence="1" type="ORF">K469DRAFT_694086</name>
</gene>
<protein>
    <submittedName>
        <fullName evidence="1">Uncharacterized protein</fullName>
    </submittedName>
</protein>
<dbReference type="EMBL" id="ML994667">
    <property type="protein sequence ID" value="KAF2179390.1"/>
    <property type="molecule type" value="Genomic_DNA"/>
</dbReference>
<dbReference type="Proteomes" id="UP000800200">
    <property type="component" value="Unassembled WGS sequence"/>
</dbReference>
<name>A0A6A6DN68_9PEZI</name>
<proteinExistence type="predicted"/>